<gene>
    <name evidence="1" type="ORF">BARAN1_0298</name>
</gene>
<protein>
    <submittedName>
        <fullName evidence="1">Uncharacterized protein</fullName>
    </submittedName>
</protein>
<dbReference type="KEGG" id="bana:BARAN1_0298"/>
<organism evidence="1 2">
    <name type="scientific">Candidatus Bipolaricaulis anaerobius</name>
    <dbReference type="NCBI Taxonomy" id="2026885"/>
    <lineage>
        <taxon>Bacteria</taxon>
        <taxon>Candidatus Bipolaricaulota</taxon>
        <taxon>Candidatus Bipolaricaulia</taxon>
        <taxon>Candidatus Bipolaricaulales</taxon>
        <taxon>Candidatus Bipolaricaulaceae</taxon>
        <taxon>Candidatus Bipolaricaulis</taxon>
    </lineage>
</organism>
<sequence length="112" mass="12132">MGSSAEGGSIHDGTGEGNRLFLVRPEIVARQRPWGEGSWRQVVLLLGELGGMGRRKAAEWSSRTWGEIRSENGLLVGSWLGALLEPGLASLWGGDGRESLALETAEAWMRSR</sequence>
<dbReference type="AlphaFoldDB" id="A0A2X3K5N4"/>
<reference evidence="2" key="1">
    <citation type="submission" date="2018-05" db="EMBL/GenBank/DDBJ databases">
        <authorList>
            <person name="Hao L."/>
        </authorList>
    </citation>
    <scope>NUCLEOTIDE SEQUENCE [LARGE SCALE GENOMIC DNA]</scope>
</reference>
<accession>A0A2X3K5N4</accession>
<proteinExistence type="predicted"/>
<name>A0A2X3K5N4_9BACT</name>
<dbReference type="Proteomes" id="UP000249818">
    <property type="component" value="Chromosome BARAN1"/>
</dbReference>
<dbReference type="EMBL" id="LS483254">
    <property type="protein sequence ID" value="SQD92323.1"/>
    <property type="molecule type" value="Genomic_DNA"/>
</dbReference>
<keyword evidence="2" id="KW-1185">Reference proteome</keyword>
<evidence type="ECO:0000313" key="1">
    <source>
        <dbReference type="EMBL" id="SQD92323.1"/>
    </source>
</evidence>
<evidence type="ECO:0000313" key="2">
    <source>
        <dbReference type="Proteomes" id="UP000249818"/>
    </source>
</evidence>